<evidence type="ECO:0000256" key="1">
    <source>
        <dbReference type="ARBA" id="ARBA00022723"/>
    </source>
</evidence>
<reference evidence="7" key="1">
    <citation type="submission" date="2022-12" db="EMBL/GenBank/DDBJ databases">
        <authorList>
            <person name="Webb A."/>
        </authorList>
    </citation>
    <scope>NUCLEOTIDE SEQUENCE</scope>
    <source>
        <strain evidence="7">Pf2</strain>
    </source>
</reference>
<dbReference type="PROSITE" id="PS00518">
    <property type="entry name" value="ZF_RING_1"/>
    <property type="match status" value="1"/>
</dbReference>
<evidence type="ECO:0000256" key="2">
    <source>
        <dbReference type="ARBA" id="ARBA00022771"/>
    </source>
</evidence>
<evidence type="ECO:0000259" key="6">
    <source>
        <dbReference type="PROSITE" id="PS50089"/>
    </source>
</evidence>
<keyword evidence="2 4" id="KW-0863">Zinc-finger</keyword>
<sequence length="198" mass="22279">MPLRSCLPWEIVAVEDSDGVLRYGKVMDEEDPSSSEEVKIQVSKTCIRWYAMSQIYFFQSVGERKSSKEIDVWIGDKEETEASPVGVVAEVNALLARLNVSLSTSYEELLAEVWRLQHQVALMEKDRRAALQQMEQALRAQRDAEKALVCVVCLVNVVDRVLVPCGHSYCTTCVYRLDGTSCPVCRHDISDSAAFRIS</sequence>
<proteinExistence type="predicted"/>
<keyword evidence="5" id="KW-0175">Coiled coil</keyword>
<dbReference type="PANTHER" id="PTHR14879:SF5">
    <property type="entry name" value="RING-TYPE DOMAIN-CONTAINING PROTEIN"/>
    <property type="match status" value="1"/>
</dbReference>
<feature type="domain" description="RING-type" evidence="6">
    <location>
        <begin position="150"/>
        <end position="186"/>
    </location>
</feature>
<dbReference type="InterPro" id="IPR013083">
    <property type="entry name" value="Znf_RING/FYVE/PHD"/>
</dbReference>
<protein>
    <recommendedName>
        <fullName evidence="6">RING-type domain-containing protein</fullName>
    </recommendedName>
</protein>
<dbReference type="EMBL" id="CANTFK010000943">
    <property type="protein sequence ID" value="CAI5733901.1"/>
    <property type="molecule type" value="Genomic_DNA"/>
</dbReference>
<dbReference type="SMART" id="SM00184">
    <property type="entry name" value="RING"/>
    <property type="match status" value="1"/>
</dbReference>
<evidence type="ECO:0000256" key="4">
    <source>
        <dbReference type="PROSITE-ProRule" id="PRU00175"/>
    </source>
</evidence>
<dbReference type="GO" id="GO:0008270">
    <property type="term" value="F:zinc ion binding"/>
    <property type="evidence" value="ECO:0007669"/>
    <property type="project" value="UniProtKB-KW"/>
</dbReference>
<dbReference type="InterPro" id="IPR051728">
    <property type="entry name" value="RING-FYVE_E3_ubiquitin-ligase"/>
</dbReference>
<keyword evidence="3" id="KW-0862">Zinc</keyword>
<organism evidence="7 8">
    <name type="scientific">Peronospora farinosa</name>
    <dbReference type="NCBI Taxonomy" id="134698"/>
    <lineage>
        <taxon>Eukaryota</taxon>
        <taxon>Sar</taxon>
        <taxon>Stramenopiles</taxon>
        <taxon>Oomycota</taxon>
        <taxon>Peronosporomycetes</taxon>
        <taxon>Peronosporales</taxon>
        <taxon>Peronosporaceae</taxon>
        <taxon>Peronospora</taxon>
    </lineage>
</organism>
<gene>
    <name evidence="7" type="ORF">PFR002_LOCUS7325</name>
</gene>
<dbReference type="SUPFAM" id="SSF57850">
    <property type="entry name" value="RING/U-box"/>
    <property type="match status" value="1"/>
</dbReference>
<name>A0AAV0UAT0_9STRA</name>
<keyword evidence="1" id="KW-0479">Metal-binding</keyword>
<dbReference type="Pfam" id="PF13920">
    <property type="entry name" value="zf-C3HC4_3"/>
    <property type="match status" value="1"/>
</dbReference>
<dbReference type="Proteomes" id="UP001159659">
    <property type="component" value="Unassembled WGS sequence"/>
</dbReference>
<evidence type="ECO:0000313" key="8">
    <source>
        <dbReference type="Proteomes" id="UP001159659"/>
    </source>
</evidence>
<accession>A0AAV0UAT0</accession>
<dbReference type="InterPro" id="IPR001841">
    <property type="entry name" value="Znf_RING"/>
</dbReference>
<evidence type="ECO:0000313" key="7">
    <source>
        <dbReference type="EMBL" id="CAI5733901.1"/>
    </source>
</evidence>
<comment type="caution">
    <text evidence="7">The sequence shown here is derived from an EMBL/GenBank/DDBJ whole genome shotgun (WGS) entry which is preliminary data.</text>
</comment>
<dbReference type="AlphaFoldDB" id="A0AAV0UAT0"/>
<dbReference type="Gene3D" id="3.30.40.10">
    <property type="entry name" value="Zinc/RING finger domain, C3HC4 (zinc finger)"/>
    <property type="match status" value="1"/>
</dbReference>
<evidence type="ECO:0000256" key="5">
    <source>
        <dbReference type="SAM" id="Coils"/>
    </source>
</evidence>
<evidence type="ECO:0000256" key="3">
    <source>
        <dbReference type="ARBA" id="ARBA00022833"/>
    </source>
</evidence>
<dbReference type="PANTHER" id="PTHR14879">
    <property type="entry name" value="CASPASE REGULATOR, RING FINGER DOMAIN-CONTAINING"/>
    <property type="match status" value="1"/>
</dbReference>
<dbReference type="PROSITE" id="PS50089">
    <property type="entry name" value="ZF_RING_2"/>
    <property type="match status" value="1"/>
</dbReference>
<dbReference type="InterPro" id="IPR017907">
    <property type="entry name" value="Znf_RING_CS"/>
</dbReference>
<feature type="coiled-coil region" evidence="5">
    <location>
        <begin position="106"/>
        <end position="147"/>
    </location>
</feature>